<dbReference type="InterPro" id="IPR052895">
    <property type="entry name" value="HetReg/Transcr_Mod"/>
</dbReference>
<dbReference type="PANTHER" id="PTHR24148:SF73">
    <property type="entry name" value="HET DOMAIN PROTEIN (AFU_ORTHOLOGUE AFUA_8G01020)"/>
    <property type="match status" value="1"/>
</dbReference>
<dbReference type="Proteomes" id="UP000245910">
    <property type="component" value="Chromosome I"/>
</dbReference>
<reference evidence="3" key="1">
    <citation type="submission" date="2014-10" db="EMBL/GenBank/DDBJ databases">
        <authorList>
            <person name="King R."/>
        </authorList>
    </citation>
    <scope>NUCLEOTIDE SEQUENCE [LARGE SCALE GENOMIC DNA]</scope>
    <source>
        <strain evidence="3">A3/5</strain>
    </source>
</reference>
<feature type="domain" description="Heterokaryon incompatibility" evidence="1">
    <location>
        <begin position="189"/>
        <end position="330"/>
    </location>
</feature>
<dbReference type="STRING" id="56646.A0A2L2T291"/>
<dbReference type="EMBL" id="LN649229">
    <property type="protein sequence ID" value="CEI63758.1"/>
    <property type="molecule type" value="Genomic_DNA"/>
</dbReference>
<protein>
    <recommendedName>
        <fullName evidence="1">Heterokaryon incompatibility domain-containing protein</fullName>
    </recommendedName>
</protein>
<name>A0A2L2T291_9HYPO</name>
<organism evidence="2 3">
    <name type="scientific">Fusarium venenatum</name>
    <dbReference type="NCBI Taxonomy" id="56646"/>
    <lineage>
        <taxon>Eukaryota</taxon>
        <taxon>Fungi</taxon>
        <taxon>Dikarya</taxon>
        <taxon>Ascomycota</taxon>
        <taxon>Pezizomycotina</taxon>
        <taxon>Sordariomycetes</taxon>
        <taxon>Hypocreomycetidae</taxon>
        <taxon>Hypocreales</taxon>
        <taxon>Nectriaceae</taxon>
        <taxon>Fusarium</taxon>
    </lineage>
</organism>
<dbReference type="Pfam" id="PF06985">
    <property type="entry name" value="HET"/>
    <property type="match status" value="1"/>
</dbReference>
<evidence type="ECO:0000259" key="1">
    <source>
        <dbReference type="Pfam" id="PF06985"/>
    </source>
</evidence>
<dbReference type="PANTHER" id="PTHR24148">
    <property type="entry name" value="ANKYRIN REPEAT DOMAIN-CONTAINING PROTEIN 39 HOMOLOG-RELATED"/>
    <property type="match status" value="1"/>
</dbReference>
<keyword evidence="3" id="KW-1185">Reference proteome</keyword>
<proteinExistence type="predicted"/>
<dbReference type="AlphaFoldDB" id="A0A2L2T291"/>
<sequence length="479" mass="54773">MREIYELATDHALAATTAISKLNRKVLGAMSHQNNSRLNETLLGQFVASLGADINAELVSRVTFQYQEQSERLHREAAEALAANTLFALKVESTKKELVDQRAKRRRATSETEKPLVIHRDLADPSRLGLPNPTGHAASNDGKIKGPSVYMDLDFSNLEMRLFELYPSHGSDNIRGAFRCANVSSCPDYTALSYTWGDDTKLRQIYFQNGTELGIRENLWLFLRDQSMLISQPKLFWIDAICINQSNIHERNHQVNLMRQIYARAGHVNIWLGQEDDDSDIAMDFLACRAKQKLKCRGLGYRSPWSRQEGRALMHLCNRPYWRRMWIIQEIIYAKDITIWCGSKSCEWSAAESLYLKMKSLEDENWQTHHEYVVQVLQSSAAVMIWQRAHWRHPDTTAPSLLTLINIFQDWQCTDIRDKVYSLVEMASKDTAVTPDYSLSAHQLYHDVIDKSNGPRSCGVLSQILGIPADDLNIDKPDL</sequence>
<accession>A0A2L2T291</accession>
<evidence type="ECO:0000313" key="2">
    <source>
        <dbReference type="EMBL" id="CEI63758.1"/>
    </source>
</evidence>
<dbReference type="InterPro" id="IPR010730">
    <property type="entry name" value="HET"/>
</dbReference>
<evidence type="ECO:0000313" key="3">
    <source>
        <dbReference type="Proteomes" id="UP000245910"/>
    </source>
</evidence>